<evidence type="ECO:0000313" key="3">
    <source>
        <dbReference type="Proteomes" id="UP000286415"/>
    </source>
</evidence>
<dbReference type="Proteomes" id="UP000286415">
    <property type="component" value="Unassembled WGS sequence"/>
</dbReference>
<dbReference type="AlphaFoldDB" id="A0A3R7F693"/>
<accession>A0A3R7F693</accession>
<dbReference type="InParanoid" id="A0A3R7F693"/>
<proteinExistence type="predicted"/>
<dbReference type="EMBL" id="NIRI02000042">
    <property type="protein sequence ID" value="KAG5447550.1"/>
    <property type="molecule type" value="Genomic_DNA"/>
</dbReference>
<protein>
    <submittedName>
        <fullName evidence="2">Uncharacterized protein</fullName>
    </submittedName>
</protein>
<feature type="region of interest" description="Disordered" evidence="1">
    <location>
        <begin position="98"/>
        <end position="120"/>
    </location>
</feature>
<organism evidence="2 3">
    <name type="scientific">Clonorchis sinensis</name>
    <name type="common">Chinese liver fluke</name>
    <dbReference type="NCBI Taxonomy" id="79923"/>
    <lineage>
        <taxon>Eukaryota</taxon>
        <taxon>Metazoa</taxon>
        <taxon>Spiralia</taxon>
        <taxon>Lophotrochozoa</taxon>
        <taxon>Platyhelminthes</taxon>
        <taxon>Trematoda</taxon>
        <taxon>Digenea</taxon>
        <taxon>Opisthorchiida</taxon>
        <taxon>Opisthorchiata</taxon>
        <taxon>Opisthorchiidae</taxon>
        <taxon>Clonorchis</taxon>
    </lineage>
</organism>
<feature type="compositionally biased region" description="Low complexity" evidence="1">
    <location>
        <begin position="110"/>
        <end position="120"/>
    </location>
</feature>
<evidence type="ECO:0000256" key="1">
    <source>
        <dbReference type="SAM" id="MobiDB-lite"/>
    </source>
</evidence>
<name>A0A3R7F693_CLOSI</name>
<keyword evidence="3" id="KW-1185">Reference proteome</keyword>
<comment type="caution">
    <text evidence="2">The sequence shown here is derived from an EMBL/GenBank/DDBJ whole genome shotgun (WGS) entry which is preliminary data.</text>
</comment>
<reference evidence="2 3" key="2">
    <citation type="journal article" date="2021" name="Genomics">
        <title>High-quality reference genome for Clonorchis sinensis.</title>
        <authorList>
            <person name="Young N.D."/>
            <person name="Stroehlein A.J."/>
            <person name="Kinkar L."/>
            <person name="Wang T."/>
            <person name="Sohn W.M."/>
            <person name="Chang B.C.H."/>
            <person name="Kaur P."/>
            <person name="Weisz D."/>
            <person name="Dudchenko O."/>
            <person name="Aiden E.L."/>
            <person name="Korhonen P.K."/>
            <person name="Gasser R.B."/>
        </authorList>
    </citation>
    <scope>NUCLEOTIDE SEQUENCE [LARGE SCALE GENOMIC DNA]</scope>
    <source>
        <strain evidence="2">Cs-k2</strain>
    </source>
</reference>
<reference evidence="2 3" key="1">
    <citation type="journal article" date="2018" name="Biotechnol. Adv.">
        <title>Improved genomic resources and new bioinformatic workflow for the carcinogenic parasite Clonorchis sinensis: Biotechnological implications.</title>
        <authorList>
            <person name="Wang D."/>
            <person name="Korhonen P.K."/>
            <person name="Gasser R.B."/>
            <person name="Young N.D."/>
        </authorList>
    </citation>
    <scope>NUCLEOTIDE SEQUENCE [LARGE SCALE GENOMIC DNA]</scope>
    <source>
        <strain evidence="2">Cs-k2</strain>
    </source>
</reference>
<sequence>MHFGNSDVNQFQFQFISYKPCTIGTLVPGATVSITGKRECGTYNEALEAKACSSWGPHSGRRQLPNRLSLLVSVFILRCQVINFPSLGRFHPPQGWAKRDLRDGRSSGVRSTRPTSSSLTSVHPLCMRCTELTSRMDG</sequence>
<evidence type="ECO:0000313" key="2">
    <source>
        <dbReference type="EMBL" id="KAG5447550.1"/>
    </source>
</evidence>
<gene>
    <name evidence="2" type="ORF">CSKR_101324</name>
</gene>